<proteinExistence type="predicted"/>
<accession>A0ABQ8NEW8</accession>
<feature type="transmembrane region" description="Helical" evidence="1">
    <location>
        <begin position="68"/>
        <end position="86"/>
    </location>
</feature>
<keyword evidence="3" id="KW-1185">Reference proteome</keyword>
<reference evidence="2" key="1">
    <citation type="submission" date="2021-01" db="EMBL/GenBank/DDBJ databases">
        <title>Deciphering the adaptive evolutionary patterns associated with biogeogrpahic diversity in the finger millet blast pathogen Magnaporthe oryzae in Eastern Africa.</title>
        <authorList>
            <person name="Onyema G."/>
            <person name="Shittu T.A."/>
            <person name="Dodsworth S."/>
            <person name="Devilliers S."/>
            <person name="Muthumeenakshi S."/>
            <person name="Sreenivasaprasad S."/>
        </authorList>
    </citation>
    <scope>NUCLEOTIDE SEQUENCE</scope>
    <source>
        <strain evidence="2">D15/s37</strain>
    </source>
</reference>
<organism evidence="2 3">
    <name type="scientific">Pyricularia grisea</name>
    <name type="common">Crabgrass-specific blast fungus</name>
    <name type="synonym">Magnaporthe grisea</name>
    <dbReference type="NCBI Taxonomy" id="148305"/>
    <lineage>
        <taxon>Eukaryota</taxon>
        <taxon>Fungi</taxon>
        <taxon>Dikarya</taxon>
        <taxon>Ascomycota</taxon>
        <taxon>Pezizomycotina</taxon>
        <taxon>Sordariomycetes</taxon>
        <taxon>Sordariomycetidae</taxon>
        <taxon>Magnaporthales</taxon>
        <taxon>Pyriculariaceae</taxon>
        <taxon>Pyricularia</taxon>
    </lineage>
</organism>
<name>A0ABQ8NEW8_PYRGI</name>
<evidence type="ECO:0000313" key="2">
    <source>
        <dbReference type="EMBL" id="KAI6295906.1"/>
    </source>
</evidence>
<keyword evidence="1" id="KW-1133">Transmembrane helix</keyword>
<feature type="transmembrane region" description="Helical" evidence="1">
    <location>
        <begin position="29"/>
        <end position="47"/>
    </location>
</feature>
<keyword evidence="1" id="KW-0812">Transmembrane</keyword>
<gene>
    <name evidence="2" type="ORF">MCOR33_007335</name>
</gene>
<protein>
    <submittedName>
        <fullName evidence="2">Uncharacterized protein</fullName>
    </submittedName>
</protein>
<sequence>MNDGAWLVELVFGFITKRLAHLYQNLDKVIALLIDATYFSSVFPSIIAHRITISPACIGAQIFLARSFMFHISSYLFLFYFLAVYIHHQLLHITKSKTAISGETLCKLDPTTAPDVVPSTFQSFAA</sequence>
<evidence type="ECO:0000256" key="1">
    <source>
        <dbReference type="SAM" id="Phobius"/>
    </source>
</evidence>
<evidence type="ECO:0000313" key="3">
    <source>
        <dbReference type="Proteomes" id="UP001059893"/>
    </source>
</evidence>
<comment type="caution">
    <text evidence="2">The sequence shown here is derived from an EMBL/GenBank/DDBJ whole genome shotgun (WGS) entry which is preliminary data.</text>
</comment>
<dbReference type="Proteomes" id="UP001059893">
    <property type="component" value="Unassembled WGS sequence"/>
</dbReference>
<dbReference type="EMBL" id="JABSND010000149">
    <property type="protein sequence ID" value="KAI6295906.1"/>
    <property type="molecule type" value="Genomic_DNA"/>
</dbReference>
<keyword evidence="1" id="KW-0472">Membrane</keyword>